<dbReference type="RefSeq" id="WP_114826070.1">
    <property type="nucleotide sequence ID" value="NZ_QQSY01000004.1"/>
</dbReference>
<dbReference type="SUPFAM" id="SSF160935">
    <property type="entry name" value="VPA0735-like"/>
    <property type="match status" value="1"/>
</dbReference>
<dbReference type="Gene3D" id="1.10.3360.10">
    <property type="entry name" value="VPA0735-like domain"/>
    <property type="match status" value="1"/>
</dbReference>
<dbReference type="Proteomes" id="UP000254711">
    <property type="component" value="Unassembled WGS sequence"/>
</dbReference>
<reference evidence="4 5" key="1">
    <citation type="submission" date="2018-07" db="EMBL/GenBank/DDBJ databases">
        <title>Dyella solisilvae sp. nov., isolated from the pine and broad-leaved mixed forest soil.</title>
        <authorList>
            <person name="Gao Z."/>
            <person name="Qiu L."/>
        </authorList>
    </citation>
    <scope>NUCLEOTIDE SEQUENCE [LARGE SCALE GENOMIC DNA]</scope>
    <source>
        <strain evidence="4 5">DHG54</strain>
    </source>
</reference>
<dbReference type="OrthoDB" id="272779at2"/>
<dbReference type="PANTHER" id="PTHR36509:SF3">
    <property type="entry name" value="SIGNAL PEPTIDE PROTEIN"/>
    <property type="match status" value="1"/>
</dbReference>
<sequence length="493" mass="54806">MHRSLTLAMLACTGLAMASLVHAQAKDNGFIQGYATPQKAAQLQDELLYQRAVQAYLWALPALNMVAMKEGSERVFGKGYNVLPIFKERLNAKTLVTTPNSDVIYAMGYVDLAETGPLVIEVPPGLQGILDDFYQRPVCMEKPLDGKRACGDVGLPGPDKGKGGKYLVLPPDYTGSVPDQGYYTYRSRTYGLFVFWRGFFKDPKDLEPPVKVMEQTRIYPLGKESTAKPMVFPDASSKPANMLYPTDGSAFDMLARYVDHEYVDPQDMEMRGVLATLGIVKGQPFKPDAHTKQILDRGARTAYQMTRALGFQRPDDAPAQRYYPDRHWMNPFPDNADFTTPTYNEVDARTKFFALAYSTSPGMAINMENVGAKYPFTAWDVNNQPLSGSKTYRLRLPKGIPAALFWSVTAYDSVTASGLDNGQPFPSLNQMDKPAADADGTTEIWFGPTRPKGATNWIRTVPGKGYFVLLRLYGPTKTFFDKSWVPGDFEPQG</sequence>
<dbReference type="InterPro" id="IPR010679">
    <property type="entry name" value="DUF1254"/>
</dbReference>
<evidence type="ECO:0000259" key="2">
    <source>
        <dbReference type="Pfam" id="PF06742"/>
    </source>
</evidence>
<evidence type="ECO:0000256" key="1">
    <source>
        <dbReference type="SAM" id="SignalP"/>
    </source>
</evidence>
<dbReference type="Gene3D" id="2.60.40.1610">
    <property type="entry name" value="Domain of unknown function DUF1254"/>
    <property type="match status" value="1"/>
</dbReference>
<keyword evidence="1" id="KW-0732">Signal</keyword>
<dbReference type="EMBL" id="QQSY01000004">
    <property type="protein sequence ID" value="RDI97753.1"/>
    <property type="molecule type" value="Genomic_DNA"/>
</dbReference>
<protein>
    <submittedName>
        <fullName evidence="4">DUF1254 domain-containing protein</fullName>
    </submittedName>
</protein>
<feature type="signal peptide" evidence="1">
    <location>
        <begin position="1"/>
        <end position="23"/>
    </location>
</feature>
<comment type="caution">
    <text evidence="4">The sequence shown here is derived from an EMBL/GenBank/DDBJ whole genome shotgun (WGS) entry which is preliminary data.</text>
</comment>
<dbReference type="Pfam" id="PF06863">
    <property type="entry name" value="DUF1254"/>
    <property type="match status" value="1"/>
</dbReference>
<evidence type="ECO:0000313" key="5">
    <source>
        <dbReference type="Proteomes" id="UP000254711"/>
    </source>
</evidence>
<evidence type="ECO:0000259" key="3">
    <source>
        <dbReference type="Pfam" id="PF06863"/>
    </source>
</evidence>
<accession>A0A370K539</accession>
<dbReference type="AlphaFoldDB" id="A0A370K539"/>
<dbReference type="InterPro" id="IPR010621">
    <property type="entry name" value="DUF1214"/>
</dbReference>
<gene>
    <name evidence="4" type="ORF">DVT68_15870</name>
</gene>
<organism evidence="4 5">
    <name type="scientific">Dyella solisilvae</name>
    <dbReference type="NCBI Taxonomy" id="1920168"/>
    <lineage>
        <taxon>Bacteria</taxon>
        <taxon>Pseudomonadati</taxon>
        <taxon>Pseudomonadota</taxon>
        <taxon>Gammaproteobacteria</taxon>
        <taxon>Lysobacterales</taxon>
        <taxon>Rhodanobacteraceae</taxon>
        <taxon>Dyella</taxon>
    </lineage>
</organism>
<name>A0A370K539_9GAMM</name>
<feature type="domain" description="DUF1254" evidence="3">
    <location>
        <begin position="81"/>
        <end position="220"/>
    </location>
</feature>
<dbReference type="Pfam" id="PF06742">
    <property type="entry name" value="DUF1214"/>
    <property type="match status" value="1"/>
</dbReference>
<evidence type="ECO:0000313" key="4">
    <source>
        <dbReference type="EMBL" id="RDI97753.1"/>
    </source>
</evidence>
<dbReference type="InterPro" id="IPR037049">
    <property type="entry name" value="DUF1214_C_sf"/>
</dbReference>
<dbReference type="Gene3D" id="2.60.120.600">
    <property type="entry name" value="Domain of unknown function DUF1214, C-terminal domain"/>
    <property type="match status" value="1"/>
</dbReference>
<feature type="chain" id="PRO_5016911510" evidence="1">
    <location>
        <begin position="24"/>
        <end position="493"/>
    </location>
</feature>
<proteinExistence type="predicted"/>
<keyword evidence="5" id="KW-1185">Reference proteome</keyword>
<dbReference type="InterPro" id="IPR037050">
    <property type="entry name" value="DUF1254_sf"/>
</dbReference>
<dbReference type="PANTHER" id="PTHR36509">
    <property type="entry name" value="BLL3101 PROTEIN"/>
    <property type="match status" value="1"/>
</dbReference>
<feature type="domain" description="DUF1214" evidence="2">
    <location>
        <begin position="372"/>
        <end position="477"/>
    </location>
</feature>